<name>A0AAW1HA05_SAPOF</name>
<protein>
    <submittedName>
        <fullName evidence="2">Uncharacterized protein</fullName>
    </submittedName>
</protein>
<proteinExistence type="predicted"/>
<dbReference type="Proteomes" id="UP001443914">
    <property type="component" value="Unassembled WGS sequence"/>
</dbReference>
<organism evidence="2 3">
    <name type="scientific">Saponaria officinalis</name>
    <name type="common">Common soapwort</name>
    <name type="synonym">Lychnis saponaria</name>
    <dbReference type="NCBI Taxonomy" id="3572"/>
    <lineage>
        <taxon>Eukaryota</taxon>
        <taxon>Viridiplantae</taxon>
        <taxon>Streptophyta</taxon>
        <taxon>Embryophyta</taxon>
        <taxon>Tracheophyta</taxon>
        <taxon>Spermatophyta</taxon>
        <taxon>Magnoliopsida</taxon>
        <taxon>eudicotyledons</taxon>
        <taxon>Gunneridae</taxon>
        <taxon>Pentapetalae</taxon>
        <taxon>Caryophyllales</taxon>
        <taxon>Caryophyllaceae</taxon>
        <taxon>Caryophylleae</taxon>
        <taxon>Saponaria</taxon>
    </lineage>
</organism>
<sequence>MCVSFKSVKLNLTTANLVNFRRRFFTLTFYSFEIMENFSSLFPSLSLQISPSEGQVSVTTRMLCLCCVVGHEIRDKFSGDVDAFARRNAQGSSSQRDHSHHRSLDSPPSKDMQSDLDRARSSRNGSTSKRALISISRPSSSGEHSDGRSERMLSTSGRVSTTQDTNWRGVQKFFSSPCLCTKTRSPG</sequence>
<gene>
    <name evidence="2" type="ORF">RND81_12G132600</name>
</gene>
<reference evidence="2" key="1">
    <citation type="submission" date="2024-03" db="EMBL/GenBank/DDBJ databases">
        <title>WGS assembly of Saponaria officinalis var. Norfolk2.</title>
        <authorList>
            <person name="Jenkins J."/>
            <person name="Shu S."/>
            <person name="Grimwood J."/>
            <person name="Barry K."/>
            <person name="Goodstein D."/>
            <person name="Schmutz J."/>
            <person name="Leebens-Mack J."/>
            <person name="Osbourn A."/>
        </authorList>
    </citation>
    <scope>NUCLEOTIDE SEQUENCE [LARGE SCALE GENOMIC DNA]</scope>
    <source>
        <strain evidence="2">JIC</strain>
    </source>
</reference>
<dbReference type="EMBL" id="JBDFQZ010000012">
    <property type="protein sequence ID" value="KAK9672889.1"/>
    <property type="molecule type" value="Genomic_DNA"/>
</dbReference>
<evidence type="ECO:0000313" key="3">
    <source>
        <dbReference type="Proteomes" id="UP001443914"/>
    </source>
</evidence>
<feature type="region of interest" description="Disordered" evidence="1">
    <location>
        <begin position="88"/>
        <end position="164"/>
    </location>
</feature>
<evidence type="ECO:0000256" key="1">
    <source>
        <dbReference type="SAM" id="MobiDB-lite"/>
    </source>
</evidence>
<keyword evidence="3" id="KW-1185">Reference proteome</keyword>
<dbReference type="AlphaFoldDB" id="A0AAW1HA05"/>
<comment type="caution">
    <text evidence="2">The sequence shown here is derived from an EMBL/GenBank/DDBJ whole genome shotgun (WGS) entry which is preliminary data.</text>
</comment>
<evidence type="ECO:0000313" key="2">
    <source>
        <dbReference type="EMBL" id="KAK9672889.1"/>
    </source>
</evidence>
<feature type="compositionally biased region" description="Polar residues" evidence="1">
    <location>
        <begin position="152"/>
        <end position="164"/>
    </location>
</feature>
<accession>A0AAW1HA05</accession>